<dbReference type="AlphaFoldDB" id="A0A1W6ZMT5"/>
<dbReference type="PANTHER" id="PTHR44051:SF8">
    <property type="entry name" value="GLUTATHIONE S-TRANSFERASE GSTA"/>
    <property type="match status" value="1"/>
</dbReference>
<evidence type="ECO:0000313" key="2">
    <source>
        <dbReference type="Proteomes" id="UP000194137"/>
    </source>
</evidence>
<evidence type="ECO:0000313" key="1">
    <source>
        <dbReference type="EMBL" id="ARP98585.1"/>
    </source>
</evidence>
<dbReference type="GO" id="GO:0016740">
    <property type="term" value="F:transferase activity"/>
    <property type="evidence" value="ECO:0007669"/>
    <property type="project" value="UniProtKB-KW"/>
</dbReference>
<dbReference type="STRING" id="1235591.CAK95_05435"/>
<dbReference type="CDD" id="cd03057">
    <property type="entry name" value="GST_N_Beta"/>
    <property type="match status" value="1"/>
</dbReference>
<proteinExistence type="predicted"/>
<dbReference type="Gene3D" id="3.40.30.10">
    <property type="entry name" value="Glutaredoxin"/>
    <property type="match status" value="1"/>
</dbReference>
<dbReference type="Pfam" id="PF13409">
    <property type="entry name" value="GST_N_2"/>
    <property type="match status" value="1"/>
</dbReference>
<name>A0A1W6ZMT5_9HYPH</name>
<dbReference type="Proteomes" id="UP000194137">
    <property type="component" value="Chromosome"/>
</dbReference>
<dbReference type="Gene3D" id="1.20.1050.10">
    <property type="match status" value="1"/>
</dbReference>
<dbReference type="SFLD" id="SFLDG01150">
    <property type="entry name" value="Main.1:_Beta-like"/>
    <property type="match status" value="1"/>
</dbReference>
<sequence length="211" mass="23029">MKLYYSPGACSLAAHIVAREAGLAIDLVRVDLASRRTKTGEDYFAINPRGYVPAIVDDDGEVHTEAAALVQYLAEQAPQSDLAPPIGSKERLRVNQWLAFVASELHKTFSPWLWDAQAAESTKQASHGKLGLRFAELDRHLATSAYLTGDAFTIADAYAFTIVNWSNFLKIDLTPYPNLSAYMARIAARPKVHEALMAEGLVAAAHEETAA</sequence>
<dbReference type="InterPro" id="IPR004045">
    <property type="entry name" value="Glutathione_S-Trfase_N"/>
</dbReference>
<dbReference type="Pfam" id="PF00043">
    <property type="entry name" value="GST_C"/>
    <property type="match status" value="1"/>
</dbReference>
<dbReference type="RefSeq" id="WP_086087009.1">
    <property type="nucleotide sequence ID" value="NZ_CP021112.1"/>
</dbReference>
<dbReference type="SFLD" id="SFLDS00019">
    <property type="entry name" value="Glutathione_Transferase_(cytos"/>
    <property type="match status" value="1"/>
</dbReference>
<dbReference type="SUPFAM" id="SSF47616">
    <property type="entry name" value="GST C-terminal domain-like"/>
    <property type="match status" value="1"/>
</dbReference>
<gene>
    <name evidence="1" type="ORF">CAK95_05435</name>
</gene>
<dbReference type="InterPro" id="IPR010987">
    <property type="entry name" value="Glutathione-S-Trfase_C-like"/>
</dbReference>
<organism evidence="1 2">
    <name type="scientific">Pseudorhodoplanes sinuspersici</name>
    <dbReference type="NCBI Taxonomy" id="1235591"/>
    <lineage>
        <taxon>Bacteria</taxon>
        <taxon>Pseudomonadati</taxon>
        <taxon>Pseudomonadota</taxon>
        <taxon>Alphaproteobacteria</taxon>
        <taxon>Hyphomicrobiales</taxon>
        <taxon>Pseudorhodoplanes</taxon>
    </lineage>
</organism>
<accession>A0A1W6ZMT5</accession>
<dbReference type="PROSITE" id="PS50404">
    <property type="entry name" value="GST_NTER"/>
    <property type="match status" value="1"/>
</dbReference>
<dbReference type="InterPro" id="IPR040079">
    <property type="entry name" value="Glutathione_S-Trfase"/>
</dbReference>
<dbReference type="PROSITE" id="PS50405">
    <property type="entry name" value="GST_CTER"/>
    <property type="match status" value="1"/>
</dbReference>
<dbReference type="SFLD" id="SFLDG00358">
    <property type="entry name" value="Main_(cytGST)"/>
    <property type="match status" value="1"/>
</dbReference>
<reference evidence="1 2" key="1">
    <citation type="submission" date="2017-05" db="EMBL/GenBank/DDBJ databases">
        <title>Full genome sequence of Pseudorhodoplanes sinuspersici.</title>
        <authorList>
            <person name="Dastgheib S.M.M."/>
            <person name="Shavandi M."/>
            <person name="Tirandaz H."/>
        </authorList>
    </citation>
    <scope>NUCLEOTIDE SEQUENCE [LARGE SCALE GENOMIC DNA]</scope>
    <source>
        <strain evidence="1 2">RIPI110</strain>
    </source>
</reference>
<dbReference type="InterPro" id="IPR036282">
    <property type="entry name" value="Glutathione-S-Trfase_C_sf"/>
</dbReference>
<dbReference type="PANTHER" id="PTHR44051">
    <property type="entry name" value="GLUTATHIONE S-TRANSFERASE-RELATED"/>
    <property type="match status" value="1"/>
</dbReference>
<dbReference type="EMBL" id="CP021112">
    <property type="protein sequence ID" value="ARP98585.1"/>
    <property type="molecule type" value="Genomic_DNA"/>
</dbReference>
<keyword evidence="2" id="KW-1185">Reference proteome</keyword>
<dbReference type="CDD" id="cd03188">
    <property type="entry name" value="GST_C_Beta"/>
    <property type="match status" value="1"/>
</dbReference>
<dbReference type="KEGG" id="psin:CAK95_05435"/>
<dbReference type="InterPro" id="IPR004046">
    <property type="entry name" value="GST_C"/>
</dbReference>
<protein>
    <submittedName>
        <fullName evidence="1">Glutathione transferase GstA</fullName>
    </submittedName>
</protein>
<dbReference type="OrthoDB" id="7583243at2"/>
<dbReference type="InterPro" id="IPR036249">
    <property type="entry name" value="Thioredoxin-like_sf"/>
</dbReference>
<dbReference type="SUPFAM" id="SSF52833">
    <property type="entry name" value="Thioredoxin-like"/>
    <property type="match status" value="1"/>
</dbReference>
<keyword evidence="1" id="KW-0808">Transferase</keyword>
<dbReference type="NCBIfam" id="NF007831">
    <property type="entry name" value="PRK10542.1"/>
    <property type="match status" value="1"/>
</dbReference>